<comment type="caution">
    <text evidence="2">Lacks conserved residue(s) required for the propagation of feature annotation.</text>
</comment>
<dbReference type="GO" id="GO:0004842">
    <property type="term" value="F:ubiquitin-protein transferase activity"/>
    <property type="evidence" value="ECO:0007669"/>
    <property type="project" value="InterPro"/>
</dbReference>
<protein>
    <recommendedName>
        <fullName evidence="3">HECT domain-containing protein</fullName>
    </recommendedName>
</protein>
<evidence type="ECO:0000256" key="2">
    <source>
        <dbReference type="PROSITE-ProRule" id="PRU00104"/>
    </source>
</evidence>
<evidence type="ECO:0000313" key="5">
    <source>
        <dbReference type="Proteomes" id="UP001187531"/>
    </source>
</evidence>
<accession>A0AA88H6A6</accession>
<dbReference type="EMBL" id="JAVRJZ010000026">
    <property type="protein sequence ID" value="KAK2704239.1"/>
    <property type="molecule type" value="Genomic_DNA"/>
</dbReference>
<name>A0AA88H6A6_ARTSF</name>
<dbReference type="GO" id="GO:0009966">
    <property type="term" value="P:regulation of signal transduction"/>
    <property type="evidence" value="ECO:0007669"/>
    <property type="project" value="UniProtKB-ARBA"/>
</dbReference>
<feature type="domain" description="HECT" evidence="3">
    <location>
        <begin position="50"/>
        <end position="183"/>
    </location>
</feature>
<proteinExistence type="predicted"/>
<evidence type="ECO:0000256" key="1">
    <source>
        <dbReference type="ARBA" id="ARBA00022786"/>
    </source>
</evidence>
<sequence>MVRDRQHGPVVELNRLQVCRYRSKQGTGLAGSDGLKSVFGQMTLKMSQLTPEILALPHRNWKVKFVGESVDDCGGGYSESIAEMCEELQNGSVPLLIMTPNGREESGTSRDCFLLNPTARSQIHLDMFRFLGMLMGIAIRTGSPLNLTLAEPVWKQIAGINLTPADITEVDKDYITGILSFLNPLNVSAGLKCCLGGKP</sequence>
<gene>
    <name evidence="4" type="ORF">QYM36_017476</name>
</gene>
<dbReference type="SUPFAM" id="SSF56204">
    <property type="entry name" value="Hect, E3 ligase catalytic domain"/>
    <property type="match status" value="1"/>
</dbReference>
<dbReference type="PROSITE" id="PS50237">
    <property type="entry name" value="HECT"/>
    <property type="match status" value="1"/>
</dbReference>
<dbReference type="Gene3D" id="3.90.1750.10">
    <property type="entry name" value="Hect, E3 ligase catalytic domains"/>
    <property type="match status" value="1"/>
</dbReference>
<keyword evidence="1 2" id="KW-0833">Ubl conjugation pathway</keyword>
<comment type="caution">
    <text evidence="4">The sequence shown here is derived from an EMBL/GenBank/DDBJ whole genome shotgun (WGS) entry which is preliminary data.</text>
</comment>
<dbReference type="PANTHER" id="PTHR46654">
    <property type="entry name" value="E3 UBIQUITIN-PROTEIN LIGASE HECTD3"/>
    <property type="match status" value="1"/>
</dbReference>
<dbReference type="InterPro" id="IPR000569">
    <property type="entry name" value="HECT_dom"/>
</dbReference>
<dbReference type="Proteomes" id="UP001187531">
    <property type="component" value="Unassembled WGS sequence"/>
</dbReference>
<dbReference type="PANTHER" id="PTHR46654:SF1">
    <property type="entry name" value="E3 UBIQUITIN-PROTEIN LIGASE HECTD3"/>
    <property type="match status" value="1"/>
</dbReference>
<reference evidence="4" key="1">
    <citation type="submission" date="2023-07" db="EMBL/GenBank/DDBJ databases">
        <title>Chromosome-level genome assembly of Artemia franciscana.</title>
        <authorList>
            <person name="Jo E."/>
        </authorList>
    </citation>
    <scope>NUCLEOTIDE SEQUENCE</scope>
    <source>
        <tissue evidence="4">Whole body</tissue>
    </source>
</reference>
<dbReference type="Pfam" id="PF00632">
    <property type="entry name" value="HECT"/>
    <property type="match status" value="1"/>
</dbReference>
<evidence type="ECO:0000259" key="3">
    <source>
        <dbReference type="PROSITE" id="PS50237"/>
    </source>
</evidence>
<dbReference type="InterPro" id="IPR042469">
    <property type="entry name" value="HECTD3"/>
</dbReference>
<dbReference type="AlphaFoldDB" id="A0AA88H6A6"/>
<evidence type="ECO:0000313" key="4">
    <source>
        <dbReference type="EMBL" id="KAK2704239.1"/>
    </source>
</evidence>
<organism evidence="4 5">
    <name type="scientific">Artemia franciscana</name>
    <name type="common">Brine shrimp</name>
    <name type="synonym">Artemia sanfranciscana</name>
    <dbReference type="NCBI Taxonomy" id="6661"/>
    <lineage>
        <taxon>Eukaryota</taxon>
        <taxon>Metazoa</taxon>
        <taxon>Ecdysozoa</taxon>
        <taxon>Arthropoda</taxon>
        <taxon>Crustacea</taxon>
        <taxon>Branchiopoda</taxon>
        <taxon>Anostraca</taxon>
        <taxon>Artemiidae</taxon>
        <taxon>Artemia</taxon>
    </lineage>
</organism>
<dbReference type="InterPro" id="IPR035983">
    <property type="entry name" value="Hect_E3_ubiquitin_ligase"/>
</dbReference>
<keyword evidence="5" id="KW-1185">Reference proteome</keyword>